<evidence type="ECO:0000313" key="3">
    <source>
        <dbReference type="Proteomes" id="UP000007129"/>
    </source>
</evidence>
<feature type="transmembrane region" description="Helical" evidence="1">
    <location>
        <begin position="170"/>
        <end position="196"/>
    </location>
</feature>
<dbReference type="AlphaFoldDB" id="K2RHI4"/>
<dbReference type="InParanoid" id="K2RHI4"/>
<reference evidence="2 3" key="1">
    <citation type="journal article" date="2012" name="BMC Genomics">
        <title>Tools to kill: Genome of one of the most destructive plant pathogenic fungi Macrophomina phaseolina.</title>
        <authorList>
            <person name="Islam M.S."/>
            <person name="Haque M.S."/>
            <person name="Islam M.M."/>
            <person name="Emdad E.M."/>
            <person name="Halim A."/>
            <person name="Hossen Q.M.M."/>
            <person name="Hossain M.Z."/>
            <person name="Ahmed B."/>
            <person name="Rahim S."/>
            <person name="Rahman M.S."/>
            <person name="Alam M.M."/>
            <person name="Hou S."/>
            <person name="Wan X."/>
            <person name="Saito J.A."/>
            <person name="Alam M."/>
        </authorList>
    </citation>
    <scope>NUCLEOTIDE SEQUENCE [LARGE SCALE GENOMIC DNA]</scope>
    <source>
        <strain evidence="2 3">MS6</strain>
    </source>
</reference>
<accession>K2RHI4</accession>
<protein>
    <submittedName>
        <fullName evidence="2">Uncharacterized protein</fullName>
    </submittedName>
</protein>
<organism evidence="2 3">
    <name type="scientific">Macrophomina phaseolina (strain MS6)</name>
    <name type="common">Charcoal rot fungus</name>
    <dbReference type="NCBI Taxonomy" id="1126212"/>
    <lineage>
        <taxon>Eukaryota</taxon>
        <taxon>Fungi</taxon>
        <taxon>Dikarya</taxon>
        <taxon>Ascomycota</taxon>
        <taxon>Pezizomycotina</taxon>
        <taxon>Dothideomycetes</taxon>
        <taxon>Dothideomycetes incertae sedis</taxon>
        <taxon>Botryosphaeriales</taxon>
        <taxon>Botryosphaeriaceae</taxon>
        <taxon>Macrophomina</taxon>
    </lineage>
</organism>
<name>K2RHI4_MACPH</name>
<comment type="caution">
    <text evidence="2">The sequence shown here is derived from an EMBL/GenBank/DDBJ whole genome shotgun (WGS) entry which is preliminary data.</text>
</comment>
<dbReference type="Proteomes" id="UP000007129">
    <property type="component" value="Unassembled WGS sequence"/>
</dbReference>
<proteinExistence type="predicted"/>
<evidence type="ECO:0000256" key="1">
    <source>
        <dbReference type="SAM" id="Phobius"/>
    </source>
</evidence>
<keyword evidence="1" id="KW-1133">Transmembrane helix</keyword>
<dbReference type="HOGENOM" id="CLU_1086156_0_0_1"/>
<keyword evidence="1" id="KW-0812">Transmembrane</keyword>
<dbReference type="EMBL" id="AHHD01000612">
    <property type="protein sequence ID" value="EKG09539.1"/>
    <property type="molecule type" value="Genomic_DNA"/>
</dbReference>
<keyword evidence="1" id="KW-0472">Membrane</keyword>
<dbReference type="OrthoDB" id="10627418at2759"/>
<sequence length="256" mass="29532">MCIYICSLCTKKKKALITCSNTYHLFATGTLGAGDTAPQGLVTKTEARMGGKPTRHKETSEAPAERQLISARRYMDSMRDEELIETPGDSFQNHLHRTPAWDPENIFLRKNDRETKTKKSHRTRGYTAIDRVRDFVNECEYFVIMRLVWARDYVTANFPMELLAQWGSRLLTYLLYADLILAALWLSCKLFQYYLVYPLAEISFFLLPYLGYIIAVAAIFVLSFLLKSGDWGFTAATKSYSKWLVHESILRFCQLD</sequence>
<feature type="transmembrane region" description="Helical" evidence="1">
    <location>
        <begin position="202"/>
        <end position="226"/>
    </location>
</feature>
<evidence type="ECO:0000313" key="2">
    <source>
        <dbReference type="EMBL" id="EKG09539.1"/>
    </source>
</evidence>
<gene>
    <name evidence="2" type="ORF">MPH_13389</name>
</gene>
<dbReference type="VEuPathDB" id="FungiDB:MPH_13389"/>